<feature type="region of interest" description="Disordered" evidence="1">
    <location>
        <begin position="437"/>
        <end position="464"/>
    </location>
</feature>
<feature type="region of interest" description="Disordered" evidence="1">
    <location>
        <begin position="282"/>
        <end position="334"/>
    </location>
</feature>
<feature type="region of interest" description="Disordered" evidence="1">
    <location>
        <begin position="584"/>
        <end position="606"/>
    </location>
</feature>
<dbReference type="Proteomes" id="UP000285060">
    <property type="component" value="Unassembled WGS sequence"/>
</dbReference>
<dbReference type="SUPFAM" id="SSF50729">
    <property type="entry name" value="PH domain-like"/>
    <property type="match status" value="1"/>
</dbReference>
<dbReference type="Gene3D" id="2.30.29.30">
    <property type="entry name" value="Pleckstrin-homology domain (PH domain)/Phosphotyrosine-binding domain (PTB)"/>
    <property type="match status" value="1"/>
</dbReference>
<evidence type="ECO:0000313" key="3">
    <source>
        <dbReference type="Proteomes" id="UP000285060"/>
    </source>
</evidence>
<organism evidence="2 3">
    <name type="scientific">Aphanomyces invadans</name>
    <dbReference type="NCBI Taxonomy" id="157072"/>
    <lineage>
        <taxon>Eukaryota</taxon>
        <taxon>Sar</taxon>
        <taxon>Stramenopiles</taxon>
        <taxon>Oomycota</taxon>
        <taxon>Saprolegniomycetes</taxon>
        <taxon>Saprolegniales</taxon>
        <taxon>Verrucalvaceae</taxon>
        <taxon>Aphanomyces</taxon>
    </lineage>
</organism>
<evidence type="ECO:0008006" key="4">
    <source>
        <dbReference type="Google" id="ProtNLM"/>
    </source>
</evidence>
<dbReference type="AlphaFoldDB" id="A0A418AHE2"/>
<reference evidence="2 3" key="1">
    <citation type="submission" date="2018-08" db="EMBL/GenBank/DDBJ databases">
        <title>Aphanomyces genome sequencing and annotation.</title>
        <authorList>
            <person name="Minardi D."/>
            <person name="Oidtmann B."/>
            <person name="Van Der Giezen M."/>
            <person name="Studholme D.J."/>
        </authorList>
    </citation>
    <scope>NUCLEOTIDE SEQUENCE [LARGE SCALE GENOMIC DNA]</scope>
    <source>
        <strain evidence="2 3">NJM0002</strain>
    </source>
</reference>
<sequence>MGHAISKAVKQKGKKAENPSWSGWIYLVKATWNRRYCRITDDKLYYFRDDSPSKGSRGWVSFLDMLAIVHLPFRHSDSTADVGKTSVVPFLLLTSTSTFIVGFATAAEKHEFADHLAAHHRIPVMPVVTEDWSIVQLNLSTKAMPPPSSSSASSSKPFQRLYLVFVGSGDLLFFAEGSILMDVVFRVRMLDMVNVVVEYDGAAGNGLVARLSPRSKGAMPTASPLDGPTIDIILPMDKAVRLEFDALPQYEKWRELLVDALEGDYTGSQFCQRQVVAARRKQVHRQQKLDAMKKKKKKQQQQQGRRHHFRASSAAAGRPTDVASESDDGSMIRDSMSRTASSVEYSECSGAALSEVDNRVDEAKALVRRAGASVPAKDGPSTVLPTKPWMDGADVPALDHSSATMAHQSTKAKRNKTTAATMDIMPPPAPHLTLHHGQDPATIPSKPPMRAPNNLPNEAPSDPRHEVLVDPRDLTVPSETTGQPMLALVGSGRRLREDLFASPRSSHRPSIVAAQPALVPASTFESKRASLLARLHHTSPATTYSPLSPKVQIAPSTVATTTFPAVAGMPISPRWLPAPAAAASAAVSSSEAQPPPPPPPRYHRRPSITSEAVQHDRQYRHRMLQQDFEKLQKSLLADDPKRAKRLARVIKACARAIDTLGALAMHPPEASSDNNTILPPQWTLPRSDRVVSGNWFTTDAPGGRRVRHWQPRQSRQ</sequence>
<comment type="caution">
    <text evidence="2">The sequence shown here is derived from an EMBL/GenBank/DDBJ whole genome shotgun (WGS) entry which is preliminary data.</text>
</comment>
<protein>
    <recommendedName>
        <fullName evidence="4">PH domain-containing protein</fullName>
    </recommendedName>
</protein>
<name>A0A418AHE2_9STRA</name>
<dbReference type="EMBL" id="QUSY01002438">
    <property type="protein sequence ID" value="RHY21217.1"/>
    <property type="molecule type" value="Genomic_DNA"/>
</dbReference>
<feature type="region of interest" description="Disordered" evidence="1">
    <location>
        <begin position="692"/>
        <end position="716"/>
    </location>
</feature>
<feature type="compositionally biased region" description="Basic residues" evidence="1">
    <location>
        <begin position="704"/>
        <end position="716"/>
    </location>
</feature>
<keyword evidence="3" id="KW-1185">Reference proteome</keyword>
<proteinExistence type="predicted"/>
<evidence type="ECO:0000256" key="1">
    <source>
        <dbReference type="SAM" id="MobiDB-lite"/>
    </source>
</evidence>
<gene>
    <name evidence="2" type="ORF">DYB32_009867</name>
</gene>
<dbReference type="InterPro" id="IPR011993">
    <property type="entry name" value="PH-like_dom_sf"/>
</dbReference>
<feature type="compositionally biased region" description="Basic residues" evidence="1">
    <location>
        <begin position="293"/>
        <end position="310"/>
    </location>
</feature>
<accession>A0A418AHE2</accession>
<evidence type="ECO:0000313" key="2">
    <source>
        <dbReference type="EMBL" id="RHY21217.1"/>
    </source>
</evidence>